<feature type="binding site" evidence="6">
    <location>
        <begin position="337"/>
        <end position="341"/>
    </location>
    <ligand>
        <name>ATP</name>
        <dbReference type="ChEBI" id="CHEBI:30616"/>
    </ligand>
</feature>
<evidence type="ECO:0000256" key="5">
    <source>
        <dbReference type="PIRSR" id="PIRSR600407-1"/>
    </source>
</evidence>
<comment type="function">
    <text evidence="3">After transfer of sugars to endogenous macromolecular acceptors, the enzyme converts nucleoside diphosphates to nucleoside monophosphates which in turn exit the Golgi lumen in a coupled antiporter reaction, allowing entry of additional nucleotide sugar from the cytosol.</text>
</comment>
<feature type="region of interest" description="Disordered" evidence="8">
    <location>
        <begin position="146"/>
        <end position="169"/>
    </location>
</feature>
<feature type="compositionally biased region" description="Polar residues" evidence="8">
    <location>
        <begin position="36"/>
        <end position="47"/>
    </location>
</feature>
<dbReference type="GO" id="GO:0016020">
    <property type="term" value="C:membrane"/>
    <property type="evidence" value="ECO:0007669"/>
    <property type="project" value="TreeGrafter"/>
</dbReference>
<dbReference type="EC" id="3.6.1.42" evidence="4"/>
<evidence type="ECO:0000256" key="2">
    <source>
        <dbReference type="ARBA" id="ARBA00022801"/>
    </source>
</evidence>
<dbReference type="Pfam" id="PF01150">
    <property type="entry name" value="GDA1_CD39"/>
    <property type="match status" value="1"/>
</dbReference>
<comment type="similarity">
    <text evidence="1 7">Belongs to the GDA1/CD39 NTPase family.</text>
</comment>
<reference evidence="10" key="1">
    <citation type="submission" date="2019-10" db="EMBL/GenBank/DDBJ databases">
        <title>Conservation and host-specific expression of non-tandemly repeated heterogenous ribosome RNA gene in arbuscular mycorrhizal fungi.</title>
        <authorList>
            <person name="Maeda T."/>
            <person name="Kobayashi Y."/>
            <person name="Nakagawa T."/>
            <person name="Ezawa T."/>
            <person name="Yamaguchi K."/>
            <person name="Bino T."/>
            <person name="Nishimoto Y."/>
            <person name="Shigenobu S."/>
            <person name="Kawaguchi M."/>
        </authorList>
    </citation>
    <scope>NUCLEOTIDE SEQUENCE</scope>
    <source>
        <strain evidence="10">HR1</strain>
    </source>
</reference>
<dbReference type="CDD" id="cd24040">
    <property type="entry name" value="ASKHA_NBD_GDA1"/>
    <property type="match status" value="1"/>
</dbReference>
<proteinExistence type="inferred from homology"/>
<dbReference type="Gene3D" id="3.30.420.40">
    <property type="match status" value="1"/>
</dbReference>
<evidence type="ECO:0000313" key="11">
    <source>
        <dbReference type="Proteomes" id="UP000615446"/>
    </source>
</evidence>
<feature type="active site" description="Proton acceptor" evidence="5">
    <location>
        <position position="306"/>
    </location>
</feature>
<dbReference type="PANTHER" id="PTHR11782:SF83">
    <property type="entry name" value="GUANOSINE-DIPHOSPHATASE"/>
    <property type="match status" value="1"/>
</dbReference>
<keyword evidence="9" id="KW-1133">Transmembrane helix</keyword>
<evidence type="ECO:0000256" key="8">
    <source>
        <dbReference type="SAM" id="MobiDB-lite"/>
    </source>
</evidence>
<keyword evidence="6" id="KW-0067">ATP-binding</keyword>
<dbReference type="EMBL" id="BLAL01000160">
    <property type="protein sequence ID" value="GES86040.1"/>
    <property type="molecule type" value="Genomic_DNA"/>
</dbReference>
<dbReference type="GO" id="GO:0017111">
    <property type="term" value="F:ribonucleoside triphosphate phosphatase activity"/>
    <property type="evidence" value="ECO:0007669"/>
    <property type="project" value="TreeGrafter"/>
</dbReference>
<keyword evidence="9" id="KW-0472">Membrane</keyword>
<dbReference type="GO" id="GO:0005794">
    <property type="term" value="C:Golgi apparatus"/>
    <property type="evidence" value="ECO:0007669"/>
    <property type="project" value="TreeGrafter"/>
</dbReference>
<dbReference type="Proteomes" id="UP000615446">
    <property type="component" value="Unassembled WGS sequence"/>
</dbReference>
<evidence type="ECO:0000256" key="1">
    <source>
        <dbReference type="ARBA" id="ARBA00009283"/>
    </source>
</evidence>
<gene>
    <name evidence="10" type="ORF">RCL2_001311400</name>
</gene>
<dbReference type="PANTHER" id="PTHR11782">
    <property type="entry name" value="ADENOSINE/GUANOSINE DIPHOSPHATASE"/>
    <property type="match status" value="1"/>
</dbReference>
<feature type="region of interest" description="Disordered" evidence="8">
    <location>
        <begin position="121"/>
        <end position="140"/>
    </location>
</feature>
<keyword evidence="6" id="KW-0547">Nucleotide-binding</keyword>
<dbReference type="OrthoDB" id="6372431at2759"/>
<dbReference type="GO" id="GO:0004382">
    <property type="term" value="F:GDP phosphatase activity"/>
    <property type="evidence" value="ECO:0007669"/>
    <property type="project" value="UniProtKB-EC"/>
</dbReference>
<dbReference type="GO" id="GO:0045134">
    <property type="term" value="F:UDP phosphatase activity"/>
    <property type="evidence" value="ECO:0007669"/>
    <property type="project" value="TreeGrafter"/>
</dbReference>
<dbReference type="GO" id="GO:0009134">
    <property type="term" value="P:nucleoside diphosphate catabolic process"/>
    <property type="evidence" value="ECO:0007669"/>
    <property type="project" value="TreeGrafter"/>
</dbReference>
<evidence type="ECO:0000256" key="4">
    <source>
        <dbReference type="ARBA" id="ARBA00038903"/>
    </source>
</evidence>
<evidence type="ECO:0000313" key="10">
    <source>
        <dbReference type="EMBL" id="GES86040.1"/>
    </source>
</evidence>
<evidence type="ECO:0000256" key="7">
    <source>
        <dbReference type="RuleBase" id="RU003833"/>
    </source>
</evidence>
<dbReference type="GO" id="GO:0006487">
    <property type="term" value="P:protein N-linked glycosylation"/>
    <property type="evidence" value="ECO:0007669"/>
    <property type="project" value="TreeGrafter"/>
</dbReference>
<feature type="region of interest" description="Disordered" evidence="8">
    <location>
        <begin position="30"/>
        <end position="59"/>
    </location>
</feature>
<dbReference type="Gene3D" id="3.30.420.150">
    <property type="entry name" value="Exopolyphosphatase. Domain 2"/>
    <property type="match status" value="1"/>
</dbReference>
<organism evidence="10 11">
    <name type="scientific">Rhizophagus clarus</name>
    <dbReference type="NCBI Taxonomy" id="94130"/>
    <lineage>
        <taxon>Eukaryota</taxon>
        <taxon>Fungi</taxon>
        <taxon>Fungi incertae sedis</taxon>
        <taxon>Mucoromycota</taxon>
        <taxon>Glomeromycotina</taxon>
        <taxon>Glomeromycetes</taxon>
        <taxon>Glomerales</taxon>
        <taxon>Glomeraceae</taxon>
        <taxon>Rhizophagus</taxon>
    </lineage>
</organism>
<dbReference type="AlphaFoldDB" id="A0A8H3LHZ3"/>
<protein>
    <recommendedName>
        <fullName evidence="4">guanosine-diphosphatase</fullName>
        <ecNumber evidence="4">3.6.1.42</ecNumber>
    </recommendedName>
</protein>
<dbReference type="PROSITE" id="PS01238">
    <property type="entry name" value="GDA1_CD39_NTPASE"/>
    <property type="match status" value="1"/>
</dbReference>
<keyword evidence="9" id="KW-0812">Transmembrane</keyword>
<evidence type="ECO:0000256" key="6">
    <source>
        <dbReference type="PIRSR" id="PIRSR600407-2"/>
    </source>
</evidence>
<dbReference type="InterPro" id="IPR000407">
    <property type="entry name" value="GDA1_CD39_NTPase"/>
</dbReference>
<accession>A0A8H3LHZ3</accession>
<feature type="transmembrane region" description="Helical" evidence="9">
    <location>
        <begin position="82"/>
        <end position="101"/>
    </location>
</feature>
<evidence type="ECO:0000256" key="3">
    <source>
        <dbReference type="ARBA" id="ARBA00037742"/>
    </source>
</evidence>
<comment type="caution">
    <text evidence="10">The sequence shown here is derived from an EMBL/GenBank/DDBJ whole genome shotgun (WGS) entry which is preliminary data.</text>
</comment>
<evidence type="ECO:0000256" key="9">
    <source>
        <dbReference type="SAM" id="Phobius"/>
    </source>
</evidence>
<keyword evidence="2 7" id="KW-0378">Hydrolase</keyword>
<dbReference type="GO" id="GO:0005524">
    <property type="term" value="F:ATP binding"/>
    <property type="evidence" value="ECO:0007669"/>
    <property type="project" value="UniProtKB-KW"/>
</dbReference>
<name>A0A8H3LHZ3_9GLOM</name>
<sequence>MVPTLPFTPIERRCARSSFLVQRGTCVTLMRDPQRNENTSTTSSADTPKTRSRRKTLDSKDEKHFDAIIDLKMPNNKPRNRMWLRTTAFLLFLGCVILFFVPEDKFKFKSDLGLPLETDQDPNIGVDLEPSKSDNTEEFTSISPVAPTKSKVNSPKKTTKVPSSKITSKHCTVPHPGRPLVQYALMIDAGSTGSRIHVYRFNYCKASPELEDEIFAHIEPGLSSYGDNPEAAAKSLNVLMEVALKNVPKELQHCTPVAVKATAGLRLLGLKKSERILEAVREHLEINYPFPIIEKDGVVIMDGKDEGVYAWITVNYLLDRLGSNKRLSTAAIFDLGGGSTQIVFEPEANFEVAPGDHKYELEFGGHKYVLYQHSYLHYGLMEARKAIKRFMTKLWISTSNKKDSVIAGISSGLDVSEDHVPHPCFPKNYTEEFSLSDISQSKDEDSITLVGTGAGHAQCRSIIEQVLNKTNECPLSPCSFNGIYQPSLEETFSLHDIYAFSYFYDRVSPLGLPADFSLKELRDLTDTVCSGEVGQFSHLPEAIKEIKKNPHYCMDLTFIYALLHTGYEIPLDREVKIAKKIKGIETGWCLGAAIAVLDQKIWCK</sequence>